<dbReference type="GeneTree" id="ENSGT00940000158763"/>
<evidence type="ECO:0000313" key="5">
    <source>
        <dbReference type="Ensembl" id="ENSOTSP00005072956.1"/>
    </source>
</evidence>
<comment type="function">
    <text evidence="3">Rab9 effector required for endosome to trans-Golgi network (TGN) transport.</text>
</comment>
<dbReference type="PANTHER" id="PTHR46647:SF1">
    <property type="entry name" value="RAB9 EFFECTOR PROTEIN WITH KELCH MOTIFS"/>
    <property type="match status" value="1"/>
</dbReference>
<dbReference type="InterPro" id="IPR052124">
    <property type="entry name" value="Rab9_kelch_effector"/>
</dbReference>
<evidence type="ECO:0000313" key="6">
    <source>
        <dbReference type="Proteomes" id="UP000694402"/>
    </source>
</evidence>
<name>A0A8C8I003_ONCTS</name>
<evidence type="ECO:0000256" key="3">
    <source>
        <dbReference type="ARBA" id="ARBA00037224"/>
    </source>
</evidence>
<gene>
    <name evidence="5" type="primary">RABEPK</name>
</gene>
<evidence type="ECO:0000256" key="2">
    <source>
        <dbReference type="ARBA" id="ARBA00022737"/>
    </source>
</evidence>
<dbReference type="AlphaFoldDB" id="A0A8C8I003"/>
<dbReference type="Gene3D" id="2.120.10.80">
    <property type="entry name" value="Kelch-type beta propeller"/>
    <property type="match status" value="2"/>
</dbReference>
<keyword evidence="2" id="KW-0677">Repeat</keyword>
<dbReference type="Ensembl" id="ENSOTST00005079078.2">
    <property type="protein sequence ID" value="ENSOTSP00005072956.1"/>
    <property type="gene ID" value="ENSOTSG00005022797.2"/>
</dbReference>
<reference evidence="5" key="2">
    <citation type="submission" date="2025-09" db="UniProtKB">
        <authorList>
            <consortium name="Ensembl"/>
        </authorList>
    </citation>
    <scope>IDENTIFICATION</scope>
</reference>
<keyword evidence="1" id="KW-0880">Kelch repeat</keyword>
<dbReference type="InterPro" id="IPR015915">
    <property type="entry name" value="Kelch-typ_b-propeller"/>
</dbReference>
<dbReference type="Proteomes" id="UP000694402">
    <property type="component" value="Unassembled WGS sequence"/>
</dbReference>
<evidence type="ECO:0000256" key="4">
    <source>
        <dbReference type="ARBA" id="ARBA00039295"/>
    </source>
</evidence>
<sequence length="375" mass="40941">MDASHRKMELLPVLDPEDKPRAGLWYAMIPRGGGPGVSVGHTCIYIPSEDDGKGKVLIIGGANPNGSFSESHVINLDSHEWDIPEWEGLEARYEHCSFVPESCPQSLWVFAGAQQSGNRNCVQNLQLTDGGLWKGVEVKGTPPCPRTYHTNSASVGDRLFVFSGGDSGATPVSDPNLHVFDTVSCTWSQPDTQGRHPPVRQGHVVTAVGPKIYIHGGMAGEKFYSDIYSLDTSSMKWEKVQAKGDIPPGVAAHSAVALGKNIYIFGGMTPEGASNAMYRFQCGEAKNIYFGMFNECGIYSGSPLAAAKVWQNEGRYTILKTLQCIQNRFHNTLSACPQAHTPLPHIYNTKSMCTCVYMCCLYVYVASQSPLFHKV</sequence>
<organism evidence="5 6">
    <name type="scientific">Oncorhynchus tshawytscha</name>
    <name type="common">Chinook salmon</name>
    <name type="synonym">Salmo tshawytscha</name>
    <dbReference type="NCBI Taxonomy" id="74940"/>
    <lineage>
        <taxon>Eukaryota</taxon>
        <taxon>Metazoa</taxon>
        <taxon>Chordata</taxon>
        <taxon>Craniata</taxon>
        <taxon>Vertebrata</taxon>
        <taxon>Euteleostomi</taxon>
        <taxon>Actinopterygii</taxon>
        <taxon>Neopterygii</taxon>
        <taxon>Teleostei</taxon>
        <taxon>Protacanthopterygii</taxon>
        <taxon>Salmoniformes</taxon>
        <taxon>Salmonidae</taxon>
        <taxon>Salmoninae</taxon>
        <taxon>Oncorhynchus</taxon>
    </lineage>
</organism>
<dbReference type="Pfam" id="PF24681">
    <property type="entry name" value="Kelch_KLHDC2_KLHL20_DRC7"/>
    <property type="match status" value="1"/>
</dbReference>
<evidence type="ECO:0000256" key="1">
    <source>
        <dbReference type="ARBA" id="ARBA00022441"/>
    </source>
</evidence>
<reference evidence="5" key="1">
    <citation type="submission" date="2025-08" db="UniProtKB">
        <authorList>
            <consortium name="Ensembl"/>
        </authorList>
    </citation>
    <scope>IDENTIFICATION</scope>
</reference>
<proteinExistence type="predicted"/>
<accession>A0A8C8I003</accession>
<dbReference type="SUPFAM" id="SSF117281">
    <property type="entry name" value="Kelch motif"/>
    <property type="match status" value="1"/>
</dbReference>
<protein>
    <recommendedName>
        <fullName evidence="4">Rab9 effector protein with kelch motifs</fullName>
    </recommendedName>
</protein>
<dbReference type="PANTHER" id="PTHR46647">
    <property type="entry name" value="RAB9 EFFECTOR PROTEIN WITH KELCH MOTIFS"/>
    <property type="match status" value="1"/>
</dbReference>
<keyword evidence="6" id="KW-1185">Reference proteome</keyword>